<dbReference type="InterPro" id="IPR014043">
    <property type="entry name" value="Acyl_transferase_dom"/>
</dbReference>
<evidence type="ECO:0000256" key="2">
    <source>
        <dbReference type="ARBA" id="ARBA00018953"/>
    </source>
</evidence>
<comment type="similarity">
    <text evidence="6">Belongs to the fabD family.</text>
</comment>
<dbReference type="SUPFAM" id="SSF55048">
    <property type="entry name" value="Probable ACP-binding domain of malonyl-CoA ACP transacylase"/>
    <property type="match status" value="1"/>
</dbReference>
<dbReference type="InterPro" id="IPR050858">
    <property type="entry name" value="Mal-CoA-ACP_Trans/PKS_FabD"/>
</dbReference>
<name>A0A250KYT1_9GAMM</name>
<dbReference type="FunFam" id="3.30.70.250:FF:000001">
    <property type="entry name" value="Malonyl CoA-acyl carrier protein transacylase"/>
    <property type="match status" value="1"/>
</dbReference>
<evidence type="ECO:0000256" key="7">
    <source>
        <dbReference type="PIRSR" id="PIRSR000446-1"/>
    </source>
</evidence>
<gene>
    <name evidence="9" type="ORF">sS8_4720</name>
</gene>
<evidence type="ECO:0000259" key="8">
    <source>
        <dbReference type="SMART" id="SM00827"/>
    </source>
</evidence>
<accession>A0A250KYT1</accession>
<dbReference type="Proteomes" id="UP000266313">
    <property type="component" value="Chromosome"/>
</dbReference>
<reference evidence="9 10" key="1">
    <citation type="submission" date="2016-12" db="EMBL/GenBank/DDBJ databases">
        <title>Genome sequencing of Methylocaldum marinum.</title>
        <authorList>
            <person name="Takeuchi M."/>
            <person name="Kamagata Y."/>
            <person name="Hiraoka S."/>
            <person name="Oshima K."/>
            <person name="Hattori M."/>
            <person name="Iwasaki W."/>
        </authorList>
    </citation>
    <scope>NUCLEOTIDE SEQUENCE [LARGE SCALE GENOMIC DNA]</scope>
    <source>
        <strain evidence="9 10">S8</strain>
    </source>
</reference>
<dbReference type="GO" id="GO:0005829">
    <property type="term" value="C:cytosol"/>
    <property type="evidence" value="ECO:0007669"/>
    <property type="project" value="TreeGrafter"/>
</dbReference>
<dbReference type="PANTHER" id="PTHR42681">
    <property type="entry name" value="MALONYL-COA-ACYL CARRIER PROTEIN TRANSACYLASE, MITOCHONDRIAL"/>
    <property type="match status" value="1"/>
</dbReference>
<dbReference type="InterPro" id="IPR016035">
    <property type="entry name" value="Acyl_Trfase/lysoPLipase"/>
</dbReference>
<dbReference type="InterPro" id="IPR004410">
    <property type="entry name" value="Malonyl_CoA-ACP_transAc_FabD"/>
</dbReference>
<dbReference type="Gene3D" id="3.30.70.250">
    <property type="entry name" value="Malonyl-CoA ACP transacylase, ACP-binding"/>
    <property type="match status" value="1"/>
</dbReference>
<evidence type="ECO:0000256" key="6">
    <source>
        <dbReference type="PIRNR" id="PIRNR000446"/>
    </source>
</evidence>
<dbReference type="EC" id="2.3.1.39" evidence="1 6"/>
<dbReference type="InterPro" id="IPR016036">
    <property type="entry name" value="Malonyl_transacylase_ACP-bd"/>
</dbReference>
<dbReference type="InterPro" id="IPR024925">
    <property type="entry name" value="Malonyl_CoA-ACP_transAc"/>
</dbReference>
<evidence type="ECO:0000256" key="4">
    <source>
        <dbReference type="ARBA" id="ARBA00023315"/>
    </source>
</evidence>
<dbReference type="NCBIfam" id="TIGR00128">
    <property type="entry name" value="fabD"/>
    <property type="match status" value="1"/>
</dbReference>
<evidence type="ECO:0000256" key="5">
    <source>
        <dbReference type="ARBA" id="ARBA00048462"/>
    </source>
</evidence>
<dbReference type="GO" id="GO:0006633">
    <property type="term" value="P:fatty acid biosynthetic process"/>
    <property type="evidence" value="ECO:0007669"/>
    <property type="project" value="TreeGrafter"/>
</dbReference>
<dbReference type="Pfam" id="PF00698">
    <property type="entry name" value="Acyl_transf_1"/>
    <property type="match status" value="1"/>
</dbReference>
<dbReference type="SMART" id="SM00827">
    <property type="entry name" value="PKS_AT"/>
    <property type="match status" value="1"/>
</dbReference>
<dbReference type="Gene3D" id="3.40.366.10">
    <property type="entry name" value="Malonyl-Coenzyme A Acyl Carrier Protein, domain 2"/>
    <property type="match status" value="1"/>
</dbReference>
<dbReference type="InterPro" id="IPR001227">
    <property type="entry name" value="Ac_transferase_dom_sf"/>
</dbReference>
<keyword evidence="10" id="KW-1185">Reference proteome</keyword>
<dbReference type="EMBL" id="AP017928">
    <property type="protein sequence ID" value="BBA36644.1"/>
    <property type="molecule type" value="Genomic_DNA"/>
</dbReference>
<dbReference type="RefSeq" id="WP_119631784.1">
    <property type="nucleotide sequence ID" value="NZ_AP017928.1"/>
</dbReference>
<proteinExistence type="inferred from homology"/>
<dbReference type="PANTHER" id="PTHR42681:SF1">
    <property type="entry name" value="MALONYL-COA-ACYL CARRIER PROTEIN TRANSACYLASE, MITOCHONDRIAL"/>
    <property type="match status" value="1"/>
</dbReference>
<dbReference type="GO" id="GO:0004314">
    <property type="term" value="F:[acyl-carrier-protein] S-malonyltransferase activity"/>
    <property type="evidence" value="ECO:0007669"/>
    <property type="project" value="UniProtKB-EC"/>
</dbReference>
<feature type="domain" description="Malonyl-CoA:ACP transacylase (MAT)" evidence="8">
    <location>
        <begin position="13"/>
        <end position="314"/>
    </location>
</feature>
<keyword evidence="4 6" id="KW-0012">Acyltransferase</keyword>
<evidence type="ECO:0000256" key="1">
    <source>
        <dbReference type="ARBA" id="ARBA00013258"/>
    </source>
</evidence>
<evidence type="ECO:0000313" key="10">
    <source>
        <dbReference type="Proteomes" id="UP000266313"/>
    </source>
</evidence>
<organism evidence="9 10">
    <name type="scientific">Methylocaldum marinum</name>
    <dbReference type="NCBI Taxonomy" id="1432792"/>
    <lineage>
        <taxon>Bacteria</taxon>
        <taxon>Pseudomonadati</taxon>
        <taxon>Pseudomonadota</taxon>
        <taxon>Gammaproteobacteria</taxon>
        <taxon>Methylococcales</taxon>
        <taxon>Methylococcaceae</taxon>
        <taxon>Methylocaldum</taxon>
    </lineage>
</organism>
<comment type="catalytic activity">
    <reaction evidence="5 6">
        <text>holo-[ACP] + malonyl-CoA = malonyl-[ACP] + CoA</text>
        <dbReference type="Rhea" id="RHEA:41792"/>
        <dbReference type="Rhea" id="RHEA-COMP:9623"/>
        <dbReference type="Rhea" id="RHEA-COMP:9685"/>
        <dbReference type="ChEBI" id="CHEBI:57287"/>
        <dbReference type="ChEBI" id="CHEBI:57384"/>
        <dbReference type="ChEBI" id="CHEBI:64479"/>
        <dbReference type="ChEBI" id="CHEBI:78449"/>
        <dbReference type="EC" id="2.3.1.39"/>
    </reaction>
</comment>
<dbReference type="KEGG" id="mmai:sS8_4720"/>
<dbReference type="PIRSF" id="PIRSF000446">
    <property type="entry name" value="Mct"/>
    <property type="match status" value="1"/>
</dbReference>
<keyword evidence="3 6" id="KW-0808">Transferase</keyword>
<feature type="active site" evidence="7">
    <location>
        <position position="208"/>
    </location>
</feature>
<dbReference type="SUPFAM" id="SSF52151">
    <property type="entry name" value="FabD/lysophospholipase-like"/>
    <property type="match status" value="1"/>
</dbReference>
<dbReference type="OrthoDB" id="9808564at2"/>
<dbReference type="AlphaFoldDB" id="A0A250KYT1"/>
<evidence type="ECO:0000256" key="3">
    <source>
        <dbReference type="ARBA" id="ARBA00022679"/>
    </source>
</evidence>
<feature type="active site" evidence="7">
    <location>
        <position position="98"/>
    </location>
</feature>
<evidence type="ECO:0000313" key="9">
    <source>
        <dbReference type="EMBL" id="BBA36644.1"/>
    </source>
</evidence>
<protein>
    <recommendedName>
        <fullName evidence="2 6">Malonyl CoA-acyl carrier protein transacylase</fullName>
        <ecNumber evidence="1 6">2.3.1.39</ecNumber>
    </recommendedName>
</protein>
<sequence length="318" mass="33955">MSTNLVDNGLAVVFPGQGSQSVGMLSDLAEKNAEVGFTFRIASEVLGYDLWDLVRNGPEEKLNLTQYTQPAMLAADVAAWRVWSKGTSARPAWMAGHSLGEYAALVCSGALAFEDAVRLVAERGRLMQEAVPPETGAMAAILGLSDTQVVEVCAKASTETEVVAPANFNAPGQIVIAGHQPAVARAIELGKAEGAKRAVLLPVSVPSHCPLMRSVAEKIHEMLAETAVKIPPIAVVHNVDVQSHSAPEVIRAVLEKQVYSPVRWAESILFMSQQGVSRFVECGPGRVLSGLNKRIVPACRTEAVFDRNSLVKALELVQ</sequence>